<name>A0A9W9V7Y6_9EURO</name>
<evidence type="ECO:0000256" key="3">
    <source>
        <dbReference type="ARBA" id="ARBA00022737"/>
    </source>
</evidence>
<evidence type="ECO:0000256" key="10">
    <source>
        <dbReference type="SAM" id="Phobius"/>
    </source>
</evidence>
<keyword evidence="2" id="KW-0732">Signal</keyword>
<keyword evidence="8" id="KW-0175">Coiled coil</keyword>
<evidence type="ECO:0000256" key="9">
    <source>
        <dbReference type="SAM" id="MobiDB-lite"/>
    </source>
</evidence>
<proteinExistence type="predicted"/>
<dbReference type="GO" id="GO:0051087">
    <property type="term" value="F:protein-folding chaperone binding"/>
    <property type="evidence" value="ECO:0007669"/>
    <property type="project" value="TreeGrafter"/>
</dbReference>
<dbReference type="CDD" id="cd06257">
    <property type="entry name" value="DnaJ"/>
    <property type="match status" value="1"/>
</dbReference>
<dbReference type="SUPFAM" id="SSF46565">
    <property type="entry name" value="Chaperone J-domain"/>
    <property type="match status" value="1"/>
</dbReference>
<dbReference type="Pfam" id="PF14559">
    <property type="entry name" value="TPR_19"/>
    <property type="match status" value="1"/>
</dbReference>
<evidence type="ECO:0000256" key="7">
    <source>
        <dbReference type="PROSITE-ProRule" id="PRU00339"/>
    </source>
</evidence>
<dbReference type="PRINTS" id="PR00625">
    <property type="entry name" value="JDOMAIN"/>
</dbReference>
<dbReference type="OrthoDB" id="1726119at2759"/>
<dbReference type="InterPro" id="IPR011990">
    <property type="entry name" value="TPR-like_helical_dom_sf"/>
</dbReference>
<dbReference type="Gene3D" id="1.25.40.10">
    <property type="entry name" value="Tetratricopeptide repeat domain"/>
    <property type="match status" value="1"/>
</dbReference>
<gene>
    <name evidence="12" type="ORF">N7517_004138</name>
</gene>
<dbReference type="SUPFAM" id="SSF48452">
    <property type="entry name" value="TPR-like"/>
    <property type="match status" value="1"/>
</dbReference>
<evidence type="ECO:0000256" key="6">
    <source>
        <dbReference type="ARBA" id="ARBA00073740"/>
    </source>
</evidence>
<dbReference type="PROSITE" id="PS50076">
    <property type="entry name" value="DNAJ_2"/>
    <property type="match status" value="1"/>
</dbReference>
<feature type="non-terminal residue" evidence="12">
    <location>
        <position position="581"/>
    </location>
</feature>
<dbReference type="PANTHER" id="PTHR44140:SF2">
    <property type="entry name" value="LD25575P"/>
    <property type="match status" value="1"/>
</dbReference>
<dbReference type="FunFam" id="1.10.287.110:FF:000083">
    <property type="entry name" value="DnaJ and TPR domain protein"/>
    <property type="match status" value="1"/>
</dbReference>
<dbReference type="PANTHER" id="PTHR44140">
    <property type="entry name" value="LD25575P"/>
    <property type="match status" value="1"/>
</dbReference>
<dbReference type="SMART" id="SM00271">
    <property type="entry name" value="DnaJ"/>
    <property type="match status" value="1"/>
</dbReference>
<feature type="region of interest" description="Disordered" evidence="9">
    <location>
        <begin position="525"/>
        <end position="581"/>
    </location>
</feature>
<evidence type="ECO:0000313" key="13">
    <source>
        <dbReference type="Proteomes" id="UP001147752"/>
    </source>
</evidence>
<dbReference type="InterPro" id="IPR001623">
    <property type="entry name" value="DnaJ_domain"/>
</dbReference>
<dbReference type="GO" id="GO:0005788">
    <property type="term" value="C:endoplasmic reticulum lumen"/>
    <property type="evidence" value="ECO:0007669"/>
    <property type="project" value="UniProtKB-SubCell"/>
</dbReference>
<feature type="transmembrane region" description="Helical" evidence="10">
    <location>
        <begin position="16"/>
        <end position="39"/>
    </location>
</feature>
<keyword evidence="12" id="KW-0346">Stress response</keyword>
<evidence type="ECO:0000313" key="12">
    <source>
        <dbReference type="EMBL" id="KAJ5372132.1"/>
    </source>
</evidence>
<protein>
    <recommendedName>
        <fullName evidence="6">Tetratricopeptide repeat and J domain-containing co-chaperone DNJ1</fullName>
    </recommendedName>
</protein>
<dbReference type="GO" id="GO:0051787">
    <property type="term" value="F:misfolded protein binding"/>
    <property type="evidence" value="ECO:0007669"/>
    <property type="project" value="TreeGrafter"/>
</dbReference>
<feature type="coiled-coil region" evidence="8">
    <location>
        <begin position="170"/>
        <end position="204"/>
    </location>
</feature>
<reference evidence="12" key="2">
    <citation type="journal article" date="2023" name="IMA Fungus">
        <title>Comparative genomic study of the Penicillium genus elucidates a diverse pangenome and 15 lateral gene transfer events.</title>
        <authorList>
            <person name="Petersen C."/>
            <person name="Sorensen T."/>
            <person name="Nielsen M.R."/>
            <person name="Sondergaard T.E."/>
            <person name="Sorensen J.L."/>
            <person name="Fitzpatrick D.A."/>
            <person name="Frisvad J.C."/>
            <person name="Nielsen K.L."/>
        </authorList>
    </citation>
    <scope>NUCLEOTIDE SEQUENCE</scope>
    <source>
        <strain evidence="12">IBT 3081</strain>
    </source>
</reference>
<dbReference type="RefSeq" id="XP_056578118.1">
    <property type="nucleotide sequence ID" value="XM_056721868.1"/>
</dbReference>
<dbReference type="Pfam" id="PF00226">
    <property type="entry name" value="DnaJ"/>
    <property type="match status" value="1"/>
</dbReference>
<keyword evidence="10" id="KW-1133">Transmembrane helix</keyword>
<comment type="subcellular location">
    <subcellularLocation>
        <location evidence="1">Endoplasmic reticulum lumen</location>
    </subcellularLocation>
</comment>
<dbReference type="AlphaFoldDB" id="A0A9W9V7Y6"/>
<evidence type="ECO:0000256" key="1">
    <source>
        <dbReference type="ARBA" id="ARBA00004319"/>
    </source>
</evidence>
<keyword evidence="13" id="KW-1185">Reference proteome</keyword>
<dbReference type="PROSITE" id="PS50005">
    <property type="entry name" value="TPR"/>
    <property type="match status" value="1"/>
</dbReference>
<dbReference type="GO" id="GO:0034975">
    <property type="term" value="P:protein folding in endoplasmic reticulum"/>
    <property type="evidence" value="ECO:0007669"/>
    <property type="project" value="TreeGrafter"/>
</dbReference>
<keyword evidence="4 7" id="KW-0802">TPR repeat</keyword>
<dbReference type="FunFam" id="1.25.40.10:FF:000224">
    <property type="entry name" value="DnaJ and TPR domain protein"/>
    <property type="match status" value="1"/>
</dbReference>
<evidence type="ECO:0000256" key="4">
    <source>
        <dbReference type="ARBA" id="ARBA00022803"/>
    </source>
</evidence>
<dbReference type="GeneID" id="81461051"/>
<dbReference type="InterPro" id="IPR051727">
    <property type="entry name" value="DnaJ_C3_Co-chaperones"/>
</dbReference>
<feature type="repeat" description="TPR" evidence="7">
    <location>
        <begin position="130"/>
        <end position="163"/>
    </location>
</feature>
<feature type="domain" description="J" evidence="11">
    <location>
        <begin position="466"/>
        <end position="535"/>
    </location>
</feature>
<feature type="compositionally biased region" description="Low complexity" evidence="9">
    <location>
        <begin position="560"/>
        <end position="581"/>
    </location>
</feature>
<evidence type="ECO:0000259" key="11">
    <source>
        <dbReference type="PROSITE" id="PS50076"/>
    </source>
</evidence>
<dbReference type="SMART" id="SM00028">
    <property type="entry name" value="TPR"/>
    <property type="match status" value="4"/>
</dbReference>
<evidence type="ECO:0000256" key="2">
    <source>
        <dbReference type="ARBA" id="ARBA00022729"/>
    </source>
</evidence>
<keyword evidence="3" id="KW-0677">Repeat</keyword>
<dbReference type="Proteomes" id="UP001147752">
    <property type="component" value="Unassembled WGS sequence"/>
</dbReference>
<dbReference type="Gene3D" id="1.10.287.110">
    <property type="entry name" value="DnaJ domain"/>
    <property type="match status" value="1"/>
</dbReference>
<dbReference type="EMBL" id="JAPZBT010000002">
    <property type="protein sequence ID" value="KAJ5372132.1"/>
    <property type="molecule type" value="Genomic_DNA"/>
</dbReference>
<evidence type="ECO:0000256" key="8">
    <source>
        <dbReference type="SAM" id="Coils"/>
    </source>
</evidence>
<dbReference type="InterPro" id="IPR036869">
    <property type="entry name" value="J_dom_sf"/>
</dbReference>
<evidence type="ECO:0000256" key="5">
    <source>
        <dbReference type="ARBA" id="ARBA00022824"/>
    </source>
</evidence>
<keyword evidence="10" id="KW-0472">Membrane</keyword>
<organism evidence="12 13">
    <name type="scientific">Penicillium concentricum</name>
    <dbReference type="NCBI Taxonomy" id="293559"/>
    <lineage>
        <taxon>Eukaryota</taxon>
        <taxon>Fungi</taxon>
        <taxon>Dikarya</taxon>
        <taxon>Ascomycota</taxon>
        <taxon>Pezizomycotina</taxon>
        <taxon>Eurotiomycetes</taxon>
        <taxon>Eurotiomycetidae</taxon>
        <taxon>Eurotiales</taxon>
        <taxon>Aspergillaceae</taxon>
        <taxon>Penicillium</taxon>
    </lineage>
</organism>
<dbReference type="InterPro" id="IPR019734">
    <property type="entry name" value="TPR_rpt"/>
</dbReference>
<reference evidence="12" key="1">
    <citation type="submission" date="2022-12" db="EMBL/GenBank/DDBJ databases">
        <authorList>
            <person name="Petersen C."/>
        </authorList>
    </citation>
    <scope>NUCLEOTIDE SEQUENCE</scope>
    <source>
        <strain evidence="12">IBT 3081</strain>
    </source>
</reference>
<comment type="caution">
    <text evidence="12">The sequence shown here is derived from an EMBL/GenBank/DDBJ whole genome shotgun (WGS) entry which is preliminary data.</text>
</comment>
<keyword evidence="10" id="KW-0812">Transmembrane</keyword>
<sequence>GVKATEYAHPAFDFPLFFALCTFLFWPGFLDYALLFALLGRLILHQNPRLHLYYIVTALLLRRITPKMLVSLESLTTFLACFSAGYALEIPSDTPLSELISSAKAHLAQGSPRDAVVYFDAAVSRDPTNYITIFQRGAAYLSIGKNSQASSDFDRVLELKPDFEGALLQRSRLKARSAHWQEALRDLEKAGKKSTDDYKELEAARDAATLALSAEKQGDWETCVSEANAAILKANTALPLRQARAHCHFEKGETEEGLSDLAHVLQMSPSLVEPHLQMSSMLFYSLGDSDRGLAQIRKCLHADPDSKPCNRLYRRERKLVKQLEKLHTALGARKFSNAANLMVGDSESSGLIADIKADVEEARQANHIHRLAPNNLYTFLVEKTCEAYREMRMIKKAGPYCAEALQLVPHSLAGLLYQAQTALDEDRFEDAIRTLELVKEHHPSSQEAQSLRQKAQALLKRSKQKDYYKVLGISRDSDDRTIKRAYRQLVKQHHPDKAHAQGVSKEEAEKKMAAINEAYEVLSDSELRTRFDNGDDPNDPESQQRGSQFQGNPFGGGGQQFFFQQGGPQFQGNFKFPGGFR</sequence>
<keyword evidence="5" id="KW-0256">Endoplasmic reticulum</keyword>
<accession>A0A9W9V7Y6</accession>